<keyword evidence="11 15" id="KW-0472">Membrane</keyword>
<gene>
    <name evidence="17" type="primary">feoB</name>
    <name evidence="17" type="ORF">H9Y05_08140</name>
</gene>
<dbReference type="GO" id="GO:0005525">
    <property type="term" value="F:GTP binding"/>
    <property type="evidence" value="ECO:0007669"/>
    <property type="project" value="UniProtKB-KW"/>
</dbReference>
<keyword evidence="2 15" id="KW-0813">Transport</keyword>
<evidence type="ECO:0000256" key="11">
    <source>
        <dbReference type="ARBA" id="ARBA00023136"/>
    </source>
</evidence>
<evidence type="ECO:0000256" key="2">
    <source>
        <dbReference type="ARBA" id="ARBA00022448"/>
    </source>
</evidence>
<dbReference type="InterPro" id="IPR030389">
    <property type="entry name" value="G_FEOB_dom"/>
</dbReference>
<dbReference type="RefSeq" id="WP_216714005.1">
    <property type="nucleotide sequence ID" value="NZ_JACVEL010000004.1"/>
</dbReference>
<feature type="binding site" evidence="13">
    <location>
        <begin position="117"/>
        <end position="120"/>
    </location>
    <ligand>
        <name>GTP</name>
        <dbReference type="ChEBI" id="CHEBI:37565"/>
        <label>1</label>
    </ligand>
</feature>
<keyword evidence="4 15" id="KW-0410">Iron transport</keyword>
<dbReference type="PANTHER" id="PTHR43185:SF1">
    <property type="entry name" value="FE(2+) TRANSPORTER FEOB"/>
    <property type="match status" value="1"/>
</dbReference>
<feature type="binding site" evidence="14">
    <location>
        <position position="18"/>
    </location>
    <ligand>
        <name>Mg(2+)</name>
        <dbReference type="ChEBI" id="CHEBI:18420"/>
        <label>2</label>
    </ligand>
</feature>
<keyword evidence="9" id="KW-0406">Ion transport</keyword>
<evidence type="ECO:0000256" key="6">
    <source>
        <dbReference type="ARBA" id="ARBA00022741"/>
    </source>
</evidence>
<dbReference type="PANTHER" id="PTHR43185">
    <property type="entry name" value="FERROUS IRON TRANSPORT PROTEIN B"/>
    <property type="match status" value="1"/>
</dbReference>
<dbReference type="InterPro" id="IPR027417">
    <property type="entry name" value="P-loop_NTPase"/>
</dbReference>
<protein>
    <recommendedName>
        <fullName evidence="12 15">Ferrous iron transport protein B</fullName>
    </recommendedName>
</protein>
<accession>A0A8J6PEF2</accession>
<dbReference type="Gene3D" id="3.40.50.300">
    <property type="entry name" value="P-loop containing nucleotide triphosphate hydrolases"/>
    <property type="match status" value="1"/>
</dbReference>
<evidence type="ECO:0000256" key="4">
    <source>
        <dbReference type="ARBA" id="ARBA00022496"/>
    </source>
</evidence>
<evidence type="ECO:0000256" key="14">
    <source>
        <dbReference type="PIRSR" id="PIRSR603373-2"/>
    </source>
</evidence>
<dbReference type="Pfam" id="PF07664">
    <property type="entry name" value="FeoB_C"/>
    <property type="match status" value="1"/>
</dbReference>
<feature type="binding site" evidence="14">
    <location>
        <position position="21"/>
    </location>
    <ligand>
        <name>Mg(2+)</name>
        <dbReference type="ChEBI" id="CHEBI:18420"/>
        <label>2</label>
    </ligand>
</feature>
<evidence type="ECO:0000256" key="12">
    <source>
        <dbReference type="NCBIfam" id="TIGR00437"/>
    </source>
</evidence>
<organism evidence="17 18">
    <name type="scientific">Taishania pollutisoli</name>
    <dbReference type="NCBI Taxonomy" id="2766479"/>
    <lineage>
        <taxon>Bacteria</taxon>
        <taxon>Pseudomonadati</taxon>
        <taxon>Bacteroidota</taxon>
        <taxon>Flavobacteriia</taxon>
        <taxon>Flavobacteriales</taxon>
        <taxon>Crocinitomicaceae</taxon>
        <taxon>Taishania</taxon>
    </lineage>
</organism>
<evidence type="ECO:0000256" key="8">
    <source>
        <dbReference type="ARBA" id="ARBA00023004"/>
    </source>
</evidence>
<keyword evidence="8 15" id="KW-0408">Iron</keyword>
<keyword evidence="14" id="KW-0479">Metal-binding</keyword>
<feature type="transmembrane region" description="Helical" evidence="15">
    <location>
        <begin position="331"/>
        <end position="353"/>
    </location>
</feature>
<feature type="transmembrane region" description="Helical" evidence="15">
    <location>
        <begin position="462"/>
        <end position="482"/>
    </location>
</feature>
<dbReference type="Proteomes" id="UP000652681">
    <property type="component" value="Unassembled WGS sequence"/>
</dbReference>
<feature type="binding site" evidence="13">
    <location>
        <begin position="53"/>
        <end position="56"/>
    </location>
    <ligand>
        <name>GTP</name>
        <dbReference type="ChEBI" id="CHEBI:37565"/>
        <label>1</label>
    </ligand>
</feature>
<dbReference type="PRINTS" id="PR00326">
    <property type="entry name" value="GTP1OBG"/>
</dbReference>
<comment type="function">
    <text evidence="15">Probable transporter of a GTP-driven Fe(2+) uptake system.</text>
</comment>
<dbReference type="EMBL" id="JACVEL010000004">
    <property type="protein sequence ID" value="MBC9812440.1"/>
    <property type="molecule type" value="Genomic_DNA"/>
</dbReference>
<dbReference type="GO" id="GO:0015093">
    <property type="term" value="F:ferrous iron transmembrane transporter activity"/>
    <property type="evidence" value="ECO:0007669"/>
    <property type="project" value="UniProtKB-UniRule"/>
</dbReference>
<feature type="transmembrane region" description="Helical" evidence="15">
    <location>
        <begin position="594"/>
        <end position="619"/>
    </location>
</feature>
<keyword evidence="10 13" id="KW-0342">GTP-binding</keyword>
<evidence type="ECO:0000256" key="9">
    <source>
        <dbReference type="ARBA" id="ARBA00023065"/>
    </source>
</evidence>
<dbReference type="SUPFAM" id="SSF52540">
    <property type="entry name" value="P-loop containing nucleoside triphosphate hydrolases"/>
    <property type="match status" value="1"/>
</dbReference>
<evidence type="ECO:0000256" key="1">
    <source>
        <dbReference type="ARBA" id="ARBA00004651"/>
    </source>
</evidence>
<keyword evidence="3" id="KW-1003">Cell membrane</keyword>
<feature type="binding site" evidence="13">
    <location>
        <begin position="7"/>
        <end position="14"/>
    </location>
    <ligand>
        <name>GTP</name>
        <dbReference type="ChEBI" id="CHEBI:37565"/>
        <label>1</label>
    </ligand>
</feature>
<sequence length="653" mass="72113">MKIALLGNPNTGKSSVFNLLTGLRQHVGNFPGVTVEKKTGLLKINETSHQLIDFPGTYSVYPHSEDEKVVYNVLSNPANPDYPDVCVVVLDASNLRRNLFLFSQIYDLGLPTVMVLNMIDVADKNKLSIAVDNLQSQFPDAVIVSSNARVKLGKTRILEAITTAKQSENRITFIENATLAVIDDQARQEEEAEKRFAKIDTIIPGILTQKADEKKTETNSTKLDKILTHPIFGYLIFAAILLLIFQFIFSFASIPMDFIDAQFGHLSEWIARSMPEGIFNDLLTQGIIPGIGGVVIFVPQIAILFFFLAILEETGYMARVVFIMDRLMRPFGLNGKSVVPLMSGVACAIPGVMAARTIADWKERMITIMVTPLMSCSARIPVYTLLIALVIPEKTIFGFFNLQGLVLFALYVMGVIAALGIAALLKFVIKAKTKGYLLLEMPAYKQPRWGNVGITVFEKVKVFVLNAGKIILAISIILWALASYGPGDRMEQAVITAEKFATVNQLDEEEQADLIAGAQLENSYIGIMGKTIEPVIAPLGYDWKMGISLITSFAAREVFVGSLATIYSVHDDGEENLPLRQKLLKEKRADGTPVYTLATGISLMVFYVFAMQCMATMAVVKRETGSWKWTFFQLGLFGVLAYLGAFLSFQLLS</sequence>
<comment type="subcellular location">
    <subcellularLocation>
        <location evidence="15">Cell inner membrane</location>
        <topology evidence="15">Multi-pass membrane protein</topology>
    </subcellularLocation>
    <subcellularLocation>
        <location evidence="1">Cell membrane</location>
        <topology evidence="1">Multi-pass membrane protein</topology>
    </subcellularLocation>
</comment>
<dbReference type="InterPro" id="IPR050860">
    <property type="entry name" value="FeoB_GTPase"/>
</dbReference>
<name>A0A8J6PEF2_9FLAO</name>
<keyword evidence="5 15" id="KW-0812">Transmembrane</keyword>
<evidence type="ECO:0000313" key="17">
    <source>
        <dbReference type="EMBL" id="MBC9812440.1"/>
    </source>
</evidence>
<feature type="transmembrane region" description="Helical" evidence="15">
    <location>
        <begin position="231"/>
        <end position="254"/>
    </location>
</feature>
<dbReference type="InterPro" id="IPR011640">
    <property type="entry name" value="Fe2_transport_prot_B_C"/>
</dbReference>
<dbReference type="Pfam" id="PF07670">
    <property type="entry name" value="Gate"/>
    <property type="match status" value="2"/>
</dbReference>
<dbReference type="GO" id="GO:0046872">
    <property type="term" value="F:metal ion binding"/>
    <property type="evidence" value="ECO:0007669"/>
    <property type="project" value="UniProtKB-KW"/>
</dbReference>
<dbReference type="AlphaFoldDB" id="A0A8J6PEF2"/>
<evidence type="ECO:0000256" key="7">
    <source>
        <dbReference type="ARBA" id="ARBA00022989"/>
    </source>
</evidence>
<dbReference type="InterPro" id="IPR003373">
    <property type="entry name" value="Fe2_transport_prot-B"/>
</dbReference>
<feature type="transmembrane region" description="Helical" evidence="15">
    <location>
        <begin position="365"/>
        <end position="392"/>
    </location>
</feature>
<evidence type="ECO:0000256" key="10">
    <source>
        <dbReference type="ARBA" id="ARBA00023134"/>
    </source>
</evidence>
<proteinExistence type="inferred from homology"/>
<feature type="binding site" evidence="14">
    <location>
        <position position="22"/>
    </location>
    <ligand>
        <name>Mg(2+)</name>
        <dbReference type="ChEBI" id="CHEBI:18420"/>
        <label>1</label>
    </ligand>
</feature>
<dbReference type="PROSITE" id="PS51711">
    <property type="entry name" value="G_FEOB"/>
    <property type="match status" value="1"/>
</dbReference>
<feature type="transmembrane region" description="Helical" evidence="15">
    <location>
        <begin position="404"/>
        <end position="429"/>
    </location>
</feature>
<keyword evidence="6 13" id="KW-0547">Nucleotide-binding</keyword>
<keyword evidence="7 15" id="KW-1133">Transmembrane helix</keyword>
<dbReference type="CDD" id="cd01879">
    <property type="entry name" value="FeoB"/>
    <property type="match status" value="1"/>
</dbReference>
<dbReference type="InterPro" id="IPR006073">
    <property type="entry name" value="GTP-bd"/>
</dbReference>
<evidence type="ECO:0000313" key="18">
    <source>
        <dbReference type="Proteomes" id="UP000652681"/>
    </source>
</evidence>
<feature type="transmembrane region" description="Helical" evidence="15">
    <location>
        <begin position="631"/>
        <end position="652"/>
    </location>
</feature>
<feature type="transmembrane region" description="Helical" evidence="15">
    <location>
        <begin position="287"/>
        <end position="311"/>
    </location>
</feature>
<evidence type="ECO:0000259" key="16">
    <source>
        <dbReference type="PROSITE" id="PS51711"/>
    </source>
</evidence>
<dbReference type="InterPro" id="IPR011642">
    <property type="entry name" value="Gate_dom"/>
</dbReference>
<dbReference type="Pfam" id="PF02421">
    <property type="entry name" value="FeoB_N"/>
    <property type="match status" value="1"/>
</dbReference>
<evidence type="ECO:0000256" key="3">
    <source>
        <dbReference type="ARBA" id="ARBA00022475"/>
    </source>
</evidence>
<dbReference type="GO" id="GO:0005886">
    <property type="term" value="C:plasma membrane"/>
    <property type="evidence" value="ECO:0007669"/>
    <property type="project" value="UniProtKB-SubCell"/>
</dbReference>
<evidence type="ECO:0000256" key="15">
    <source>
        <dbReference type="RuleBase" id="RU362098"/>
    </source>
</evidence>
<comment type="caution">
    <text evidence="17">The sequence shown here is derived from an EMBL/GenBank/DDBJ whole genome shotgun (WGS) entry which is preliminary data.</text>
</comment>
<evidence type="ECO:0000256" key="5">
    <source>
        <dbReference type="ARBA" id="ARBA00022692"/>
    </source>
</evidence>
<feature type="binding site" evidence="13">
    <location>
        <begin position="32"/>
        <end position="36"/>
    </location>
    <ligand>
        <name>GTP</name>
        <dbReference type="ChEBI" id="CHEBI:37565"/>
        <label>1</label>
    </ligand>
</feature>
<keyword evidence="18" id="KW-1185">Reference proteome</keyword>
<keyword evidence="14" id="KW-0460">Magnesium</keyword>
<reference evidence="17" key="1">
    <citation type="submission" date="2020-09" db="EMBL/GenBank/DDBJ databases">
        <title>Taishania pollutisoli gen. nov., sp. nov., Isolated from Tetrabromobisphenol A-Contaminated Soil.</title>
        <authorList>
            <person name="Chen Q."/>
        </authorList>
    </citation>
    <scope>NUCLEOTIDE SEQUENCE</scope>
    <source>
        <strain evidence="17">CZZ-1</strain>
    </source>
</reference>
<comment type="similarity">
    <text evidence="15">Belongs to the TRAFAC class TrmE-Era-EngA-EngB-Septin-like GTPase superfamily. FeoB GTPase (TC 9.A.8) family.</text>
</comment>
<feature type="domain" description="FeoB-type G" evidence="16">
    <location>
        <begin position="1"/>
        <end position="167"/>
    </location>
</feature>
<evidence type="ECO:0000256" key="13">
    <source>
        <dbReference type="PIRSR" id="PIRSR603373-1"/>
    </source>
</evidence>
<dbReference type="NCBIfam" id="TIGR00437">
    <property type="entry name" value="feoB"/>
    <property type="match status" value="1"/>
</dbReference>